<comment type="function">
    <text evidence="9">Promotes mitochondrial protein synthesis. May act as a fidelity factor of the translation reaction, by catalyzing a one-codon backward translocation of tRNAs on improperly translocated ribosomes. Binds to mitochondrial ribosomes in a GTP-dependent manner.</text>
</comment>
<dbReference type="PANTHER" id="PTHR43512:SF7">
    <property type="entry name" value="TRANSLATION FACTOR GUF1, MITOCHONDRIAL"/>
    <property type="match status" value="1"/>
</dbReference>
<dbReference type="Gene3D" id="3.30.70.870">
    <property type="entry name" value="Elongation Factor G (Translational Gtpase), domain 3"/>
    <property type="match status" value="1"/>
</dbReference>
<keyword evidence="13" id="KW-1185">Reference proteome</keyword>
<comment type="catalytic activity">
    <reaction evidence="9">
        <text>GTP + H2O = GDP + phosphate + H(+)</text>
        <dbReference type="Rhea" id="RHEA:19669"/>
        <dbReference type="ChEBI" id="CHEBI:15377"/>
        <dbReference type="ChEBI" id="CHEBI:15378"/>
        <dbReference type="ChEBI" id="CHEBI:37565"/>
        <dbReference type="ChEBI" id="CHEBI:43474"/>
        <dbReference type="ChEBI" id="CHEBI:58189"/>
        <dbReference type="EC" id="3.6.5.n1"/>
    </reaction>
</comment>
<dbReference type="SUPFAM" id="SSF54980">
    <property type="entry name" value="EF-G C-terminal domain-like"/>
    <property type="match status" value="2"/>
</dbReference>
<dbReference type="GO" id="GO:0005525">
    <property type="term" value="F:GTP binding"/>
    <property type="evidence" value="ECO:0007669"/>
    <property type="project" value="UniProtKB-UniRule"/>
</dbReference>
<accession>A0A507DKM4</accession>
<keyword evidence="3 9" id="KW-0999">Mitochondrion inner membrane</keyword>
<dbReference type="InterPro" id="IPR000640">
    <property type="entry name" value="EFG_V-like"/>
</dbReference>
<dbReference type="PANTHER" id="PTHR43512">
    <property type="entry name" value="TRANSLATION FACTOR GUF1-RELATED"/>
    <property type="match status" value="1"/>
</dbReference>
<dbReference type="NCBIfam" id="TIGR01393">
    <property type="entry name" value="lepA"/>
    <property type="match status" value="1"/>
</dbReference>
<evidence type="ECO:0000313" key="12">
    <source>
        <dbReference type="EMBL" id="TPX51795.1"/>
    </source>
</evidence>
<dbReference type="GO" id="GO:0005759">
    <property type="term" value="C:mitochondrial matrix"/>
    <property type="evidence" value="ECO:0007669"/>
    <property type="project" value="UniProtKB-UniRule"/>
</dbReference>
<dbReference type="InterPro" id="IPR005225">
    <property type="entry name" value="Small_GTP-bd"/>
</dbReference>
<dbReference type="OrthoDB" id="1074at2759"/>
<evidence type="ECO:0000256" key="8">
    <source>
        <dbReference type="ARBA" id="ARBA00023136"/>
    </source>
</evidence>
<dbReference type="PROSITE" id="PS00301">
    <property type="entry name" value="G_TR_1"/>
    <property type="match status" value="1"/>
</dbReference>
<dbReference type="CDD" id="cd16260">
    <property type="entry name" value="EF4_III"/>
    <property type="match status" value="1"/>
</dbReference>
<comment type="similarity">
    <text evidence="9">Belongs to the GTP-binding elongation factor family. LepA subfamily.</text>
</comment>
<dbReference type="SUPFAM" id="SSF52540">
    <property type="entry name" value="P-loop containing nucleoside triphosphate hydrolases"/>
    <property type="match status" value="1"/>
</dbReference>
<dbReference type="FunFam" id="3.30.70.2570:FF:000001">
    <property type="entry name" value="Translation factor GUF1, mitochondrial"/>
    <property type="match status" value="1"/>
</dbReference>
<dbReference type="InterPro" id="IPR031157">
    <property type="entry name" value="G_TR_CS"/>
</dbReference>
<dbReference type="GO" id="GO:0005743">
    <property type="term" value="C:mitochondrial inner membrane"/>
    <property type="evidence" value="ECO:0007669"/>
    <property type="project" value="UniProtKB-SubCell"/>
</dbReference>
<feature type="domain" description="Tr-type G" evidence="10">
    <location>
        <begin position="31"/>
        <end position="212"/>
    </location>
</feature>
<dbReference type="Proteomes" id="UP000317494">
    <property type="component" value="Unassembled WGS sequence"/>
</dbReference>
<dbReference type="GO" id="GO:0045727">
    <property type="term" value="P:positive regulation of translation"/>
    <property type="evidence" value="ECO:0007669"/>
    <property type="project" value="UniProtKB-UniRule"/>
</dbReference>
<keyword evidence="7 9" id="KW-0342">GTP-binding</keyword>
<dbReference type="Pfam" id="PF00009">
    <property type="entry name" value="GTP_EFTU"/>
    <property type="match status" value="1"/>
</dbReference>
<name>A0A507DKM4_9FUNG</name>
<dbReference type="Gene3D" id="3.30.70.2570">
    <property type="entry name" value="Elongation factor 4, C-terminal domain"/>
    <property type="match status" value="1"/>
</dbReference>
<dbReference type="NCBIfam" id="TIGR00231">
    <property type="entry name" value="small_GTP"/>
    <property type="match status" value="1"/>
</dbReference>
<dbReference type="AlphaFoldDB" id="A0A507DKM4"/>
<dbReference type="CDD" id="cd01890">
    <property type="entry name" value="LepA"/>
    <property type="match status" value="1"/>
</dbReference>
<keyword evidence="4 9" id="KW-0378">Hydrolase</keyword>
<protein>
    <recommendedName>
        <fullName evidence="10">Tr-type G domain-containing protein</fullName>
    </recommendedName>
</protein>
<evidence type="ECO:0000256" key="3">
    <source>
        <dbReference type="ARBA" id="ARBA00022792"/>
    </source>
</evidence>
<evidence type="ECO:0000313" key="14">
    <source>
        <dbReference type="Proteomes" id="UP000320475"/>
    </source>
</evidence>
<dbReference type="EMBL" id="QEAN01000590">
    <property type="protein sequence ID" value="TPX31955.1"/>
    <property type="molecule type" value="Genomic_DNA"/>
</dbReference>
<evidence type="ECO:0000256" key="5">
    <source>
        <dbReference type="ARBA" id="ARBA00022917"/>
    </source>
</evidence>
<dbReference type="VEuPathDB" id="FungiDB:SeMB42_g07679"/>
<organism evidence="12 14">
    <name type="scientific">Synchytrium endobioticum</name>
    <dbReference type="NCBI Taxonomy" id="286115"/>
    <lineage>
        <taxon>Eukaryota</taxon>
        <taxon>Fungi</taxon>
        <taxon>Fungi incertae sedis</taxon>
        <taxon>Chytridiomycota</taxon>
        <taxon>Chytridiomycota incertae sedis</taxon>
        <taxon>Chytridiomycetes</taxon>
        <taxon>Synchytriales</taxon>
        <taxon>Synchytriaceae</taxon>
        <taxon>Synchytrium</taxon>
    </lineage>
</organism>
<dbReference type="Gene3D" id="3.30.70.240">
    <property type="match status" value="1"/>
</dbReference>
<evidence type="ECO:0000313" key="13">
    <source>
        <dbReference type="Proteomes" id="UP000317494"/>
    </source>
</evidence>
<dbReference type="Pfam" id="PF00679">
    <property type="entry name" value="EFG_C"/>
    <property type="match status" value="1"/>
</dbReference>
<dbReference type="CDD" id="cd03709">
    <property type="entry name" value="lepA_C"/>
    <property type="match status" value="1"/>
</dbReference>
<dbReference type="InterPro" id="IPR035654">
    <property type="entry name" value="LepA_IV"/>
</dbReference>
<sequence>MHVLPCVVARSSVATQSNGVRTYSMSIYPPDRIRNFSIISHIDHGKSTLADRMLEITNTIAPNRSNAQVLDKLKVERERGITIKAQSASMFYHYNNHEYLLNLIDTPGHVDFSYEVSRSLAACQGALLLVDATQGIQAQTVANYFLAFSNDLHILPVLNKVDLPTADLPRCNTQLAQAFDVDTSHVSLISAKTGHGVDALLQRVITEIPPPSAVIDRPFRCLLFDTWYDTYVGVVCLIAIFEGFVKRGAKIRSLAHNTVYDVSDLGIMHPDQTPTESLHAGQVGYLILGIKSAKDARVGDTFCAASIPLDGVVAFPGFRPARSMVYAGLFPVDANEYNKLQDALERLTLNDASVAVERETSGALGQGFRLGFLGTLHMDVFRQRLEEEYDAAVINTAPTVPYKLIFENKSEKMIHNPSEWPDPSVLHHVEEICEPMVLGTLVFPQEYMGKMMELCGAHRGEQVDYSYIDETRIMMKYRLPMAEILTGFYDQLKSRSSGYASFDYEECGWQSSDLVKVDLLLNGKPIDALAFIVHRSESQRVAKEWVKKMKTVMSKELFEVVIQAAVAGRVIARESIAAVRKDVLAKCYGGDVTRKMKLLEKQRRGKARMKTVAGGISLPQEAFLTLMGGVSGSERGGSG</sequence>
<dbReference type="InterPro" id="IPR006297">
    <property type="entry name" value="EF-4"/>
</dbReference>
<feature type="binding site" evidence="9">
    <location>
        <begin position="105"/>
        <end position="109"/>
    </location>
    <ligand>
        <name>GTP</name>
        <dbReference type="ChEBI" id="CHEBI:37565"/>
    </ligand>
</feature>
<evidence type="ECO:0000313" key="11">
    <source>
        <dbReference type="EMBL" id="TPX31955.1"/>
    </source>
</evidence>
<dbReference type="Proteomes" id="UP000320475">
    <property type="component" value="Unassembled WGS sequence"/>
</dbReference>
<dbReference type="InterPro" id="IPR035647">
    <property type="entry name" value="EFG_III/V"/>
</dbReference>
<dbReference type="EMBL" id="QEAM01000001">
    <property type="protein sequence ID" value="TPX51795.1"/>
    <property type="molecule type" value="Genomic_DNA"/>
</dbReference>
<evidence type="ECO:0000259" key="10">
    <source>
        <dbReference type="PROSITE" id="PS51722"/>
    </source>
</evidence>
<dbReference type="FunFam" id="2.40.30.10:FF:000015">
    <property type="entry name" value="Translation factor GUF1, mitochondrial"/>
    <property type="match status" value="1"/>
</dbReference>
<dbReference type="GO" id="GO:0006412">
    <property type="term" value="P:translation"/>
    <property type="evidence" value="ECO:0007669"/>
    <property type="project" value="UniProtKB-KW"/>
</dbReference>
<reference evidence="13 14" key="1">
    <citation type="journal article" date="2019" name="Sci. Rep.">
        <title>Comparative genomics of chytrid fungi reveal insights into the obligate biotrophic and pathogenic lifestyle of Synchytrium endobioticum.</title>
        <authorList>
            <person name="van de Vossenberg B.T.L.H."/>
            <person name="Warris S."/>
            <person name="Nguyen H.D.T."/>
            <person name="van Gent-Pelzer M.P.E."/>
            <person name="Joly D.L."/>
            <person name="van de Geest H.C."/>
            <person name="Bonants P.J.M."/>
            <person name="Smith D.S."/>
            <person name="Levesque C.A."/>
            <person name="van der Lee T.A.J."/>
        </authorList>
    </citation>
    <scope>NUCLEOTIDE SEQUENCE [LARGE SCALE GENOMIC DNA]</scope>
    <source>
        <strain evidence="12 14">LEV6574</strain>
        <strain evidence="11 13">MB42</strain>
    </source>
</reference>
<dbReference type="Gene3D" id="2.40.30.10">
    <property type="entry name" value="Translation factors"/>
    <property type="match status" value="1"/>
</dbReference>
<dbReference type="InterPro" id="IPR027417">
    <property type="entry name" value="P-loop_NTPase"/>
</dbReference>
<evidence type="ECO:0000256" key="2">
    <source>
        <dbReference type="ARBA" id="ARBA00022741"/>
    </source>
</evidence>
<comment type="subcellular location">
    <subcellularLocation>
        <location evidence="9">Mitochondrion inner membrane</location>
        <topology evidence="9">Peripheral membrane protein</topology>
        <orientation evidence="9">Matrix side</orientation>
    </subcellularLocation>
</comment>
<dbReference type="FunFam" id="3.30.70.240:FF:000007">
    <property type="entry name" value="Translation factor GUF1, mitochondrial"/>
    <property type="match status" value="1"/>
</dbReference>
<evidence type="ECO:0000256" key="6">
    <source>
        <dbReference type="ARBA" id="ARBA00023128"/>
    </source>
</evidence>
<evidence type="ECO:0000256" key="1">
    <source>
        <dbReference type="ARBA" id="ARBA00005454"/>
    </source>
</evidence>
<dbReference type="STRING" id="286115.A0A507DKM4"/>
<dbReference type="InterPro" id="IPR004161">
    <property type="entry name" value="EFTu-like_2"/>
</dbReference>
<evidence type="ECO:0000256" key="9">
    <source>
        <dbReference type="HAMAP-Rule" id="MF_03137"/>
    </source>
</evidence>
<dbReference type="InterPro" id="IPR013842">
    <property type="entry name" value="LepA_CTD"/>
</dbReference>
<dbReference type="InterPro" id="IPR000795">
    <property type="entry name" value="T_Tr_GTP-bd_dom"/>
</dbReference>
<comment type="caution">
    <text evidence="12">The sequence shown here is derived from an EMBL/GenBank/DDBJ whole genome shotgun (WGS) entry which is preliminary data.</text>
</comment>
<dbReference type="FunFam" id="3.40.50.300:FF:000078">
    <property type="entry name" value="Elongation factor 4"/>
    <property type="match status" value="1"/>
</dbReference>
<feature type="binding site" evidence="9">
    <location>
        <begin position="40"/>
        <end position="47"/>
    </location>
    <ligand>
        <name>GTP</name>
        <dbReference type="ChEBI" id="CHEBI:37565"/>
    </ligand>
</feature>
<gene>
    <name evidence="12" type="ORF">SeLEV6574_g00010</name>
    <name evidence="11" type="ORF">SeMB42_g07679</name>
</gene>
<dbReference type="Pfam" id="PF06421">
    <property type="entry name" value="LepA_C"/>
    <property type="match status" value="1"/>
</dbReference>
<dbReference type="Gene3D" id="3.40.50.300">
    <property type="entry name" value="P-loop containing nucleotide triphosphate hydrolases"/>
    <property type="match status" value="1"/>
</dbReference>
<proteinExistence type="inferred from homology"/>
<dbReference type="PRINTS" id="PR00315">
    <property type="entry name" value="ELONGATNFCT"/>
</dbReference>
<dbReference type="CDD" id="cd03699">
    <property type="entry name" value="EF4_II"/>
    <property type="match status" value="1"/>
</dbReference>
<feature type="binding site" evidence="9">
    <location>
        <begin position="159"/>
        <end position="162"/>
    </location>
    <ligand>
        <name>GTP</name>
        <dbReference type="ChEBI" id="CHEBI:37565"/>
    </ligand>
</feature>
<keyword evidence="6 9" id="KW-0496">Mitochondrion</keyword>
<dbReference type="PROSITE" id="PS51722">
    <property type="entry name" value="G_TR_2"/>
    <property type="match status" value="1"/>
</dbReference>
<dbReference type="InterPro" id="IPR038363">
    <property type="entry name" value="LepA_C_sf"/>
</dbReference>
<keyword evidence="8 9" id="KW-0472">Membrane</keyword>
<keyword evidence="2 9" id="KW-0547">Nucleotide-binding</keyword>
<keyword evidence="5 9" id="KW-0648">Protein biosynthesis</keyword>
<evidence type="ECO:0000256" key="4">
    <source>
        <dbReference type="ARBA" id="ARBA00022801"/>
    </source>
</evidence>
<dbReference type="HAMAP" id="MF_00071">
    <property type="entry name" value="LepA"/>
    <property type="match status" value="1"/>
</dbReference>
<dbReference type="FunFam" id="3.30.70.870:FF:000004">
    <property type="entry name" value="Translation factor GUF1, mitochondrial"/>
    <property type="match status" value="1"/>
</dbReference>
<dbReference type="Pfam" id="PF03144">
    <property type="entry name" value="GTP_EFTU_D2"/>
    <property type="match status" value="1"/>
</dbReference>
<dbReference type="GO" id="GO:0097177">
    <property type="term" value="F:mitochondrial ribosome binding"/>
    <property type="evidence" value="ECO:0007669"/>
    <property type="project" value="TreeGrafter"/>
</dbReference>
<dbReference type="GO" id="GO:0003924">
    <property type="term" value="F:GTPase activity"/>
    <property type="evidence" value="ECO:0007669"/>
    <property type="project" value="UniProtKB-UniRule"/>
</dbReference>
<evidence type="ECO:0000256" key="7">
    <source>
        <dbReference type="ARBA" id="ARBA00023134"/>
    </source>
</evidence>
<comment type="similarity">
    <text evidence="1">Belongs to the TRAFAC class translation factor GTPase superfamily. Classic translation factor GTPase family. LepA subfamily.</text>
</comment>